<keyword evidence="1" id="KW-0614">Plasmid</keyword>
<dbReference type="EMBL" id="CP001045">
    <property type="protein sequence ID" value="ACC75845.1"/>
    <property type="molecule type" value="Genomic_DNA"/>
</dbReference>
<dbReference type="AlphaFoldDB" id="B2JTE2"/>
<geneLocation type="plasmid" evidence="1 2">
    <name>pBPHY01</name>
</geneLocation>
<organism evidence="1 2">
    <name type="scientific">Paraburkholderia phymatum (strain DSM 17167 / CIP 108236 / LMG 21445 / STM815)</name>
    <name type="common">Burkholderia phymatum</name>
    <dbReference type="NCBI Taxonomy" id="391038"/>
    <lineage>
        <taxon>Bacteria</taxon>
        <taxon>Pseudomonadati</taxon>
        <taxon>Pseudomonadota</taxon>
        <taxon>Betaproteobacteria</taxon>
        <taxon>Burkholderiales</taxon>
        <taxon>Burkholderiaceae</taxon>
        <taxon>Paraburkholderia</taxon>
    </lineage>
</organism>
<dbReference type="HOGENOM" id="CLU_2272131_0_0_4"/>
<keyword evidence="2" id="KW-1185">Reference proteome</keyword>
<gene>
    <name evidence="1" type="ordered locus">Bphy_6828</name>
</gene>
<proteinExistence type="predicted"/>
<name>B2JTE2_PARP8</name>
<dbReference type="KEGG" id="bph:Bphy_6828"/>
<evidence type="ECO:0000313" key="2">
    <source>
        <dbReference type="Proteomes" id="UP000001192"/>
    </source>
</evidence>
<dbReference type="Proteomes" id="UP000001192">
    <property type="component" value="Plasmid pBPHY01"/>
</dbReference>
<dbReference type="InterPro" id="IPR036148">
    <property type="entry name" value="MmgE/PrpD_sf"/>
</dbReference>
<protein>
    <recommendedName>
        <fullName evidence="3">MmgE/PrpD family protein</fullName>
    </recommendedName>
</protein>
<dbReference type="GO" id="GO:0016829">
    <property type="term" value="F:lyase activity"/>
    <property type="evidence" value="ECO:0007669"/>
    <property type="project" value="InterPro"/>
</dbReference>
<sequence length="102" mass="11330">MIAQLARKIRYIADPAFDTRDGYGGKLVIALRDGTFIERTEPYHWGSPELPISAHDIYDKFEANTAASHLVGNVGKIISMIAALEDVGRVGDIVELCRREQD</sequence>
<reference evidence="2" key="1">
    <citation type="journal article" date="2014" name="Stand. Genomic Sci.">
        <title>Complete genome sequence of Burkholderia phymatum STM815(T), a broad host range and efficient nitrogen-fixing symbiont of Mimosa species.</title>
        <authorList>
            <person name="Moulin L."/>
            <person name="Klonowska A."/>
            <person name="Caroline B."/>
            <person name="Booth K."/>
            <person name="Vriezen J.A."/>
            <person name="Melkonian R."/>
            <person name="James E.K."/>
            <person name="Young J.P."/>
            <person name="Bena G."/>
            <person name="Hauser L."/>
            <person name="Land M."/>
            <person name="Kyrpides N."/>
            <person name="Bruce D."/>
            <person name="Chain P."/>
            <person name="Copeland A."/>
            <person name="Pitluck S."/>
            <person name="Woyke T."/>
            <person name="Lizotte-Waniewski M."/>
            <person name="Bristow J."/>
            <person name="Riley M."/>
        </authorList>
    </citation>
    <scope>NUCLEOTIDE SEQUENCE [LARGE SCALE GENOMIC DNA]</scope>
    <source>
        <strain evidence="2">DSM 17167 / CIP 108236 / LMG 21445 / STM815</strain>
        <plasmid evidence="2">Plasmid pBPHY01</plasmid>
    </source>
</reference>
<evidence type="ECO:0008006" key="3">
    <source>
        <dbReference type="Google" id="ProtNLM"/>
    </source>
</evidence>
<dbReference type="SUPFAM" id="SSF103378">
    <property type="entry name" value="2-methylcitrate dehydratase PrpD"/>
    <property type="match status" value="1"/>
</dbReference>
<accession>B2JTE2</accession>
<evidence type="ECO:0000313" key="1">
    <source>
        <dbReference type="EMBL" id="ACC75845.1"/>
    </source>
</evidence>